<evidence type="ECO:0000259" key="9">
    <source>
        <dbReference type="PROSITE" id="PS50048"/>
    </source>
</evidence>
<reference evidence="10 11" key="1">
    <citation type="submission" date="2019-09" db="EMBL/GenBank/DDBJ databases">
        <title>Draft genome of the ectomycorrhizal ascomycete Sphaerosporella brunnea.</title>
        <authorList>
            <consortium name="DOE Joint Genome Institute"/>
            <person name="Benucci G.M."/>
            <person name="Marozzi G."/>
            <person name="Antonielli L."/>
            <person name="Sanchez S."/>
            <person name="Marco P."/>
            <person name="Wang X."/>
            <person name="Falini L.B."/>
            <person name="Barry K."/>
            <person name="Haridas S."/>
            <person name="Lipzen A."/>
            <person name="Labutti K."/>
            <person name="Grigoriev I.V."/>
            <person name="Murat C."/>
            <person name="Martin F."/>
            <person name="Albertini E."/>
            <person name="Donnini D."/>
            <person name="Bonito G."/>
        </authorList>
    </citation>
    <scope>NUCLEOTIDE SEQUENCE [LARGE SCALE GENOMIC DNA]</scope>
    <source>
        <strain evidence="10 11">Sb_GMNB300</strain>
    </source>
</reference>
<dbReference type="CDD" id="cd00067">
    <property type="entry name" value="GAL4"/>
    <property type="match status" value="1"/>
</dbReference>
<evidence type="ECO:0000313" key="11">
    <source>
        <dbReference type="Proteomes" id="UP000326924"/>
    </source>
</evidence>
<dbReference type="OrthoDB" id="103819at2759"/>
<keyword evidence="6" id="KW-0539">Nucleus</keyword>
<dbReference type="SUPFAM" id="SSF57701">
    <property type="entry name" value="Zn2/Cys6 DNA-binding domain"/>
    <property type="match status" value="1"/>
</dbReference>
<accession>A0A5J5ENF2</accession>
<evidence type="ECO:0000256" key="8">
    <source>
        <dbReference type="SAM" id="MobiDB-lite"/>
    </source>
</evidence>
<dbReference type="GO" id="GO:0008270">
    <property type="term" value="F:zinc ion binding"/>
    <property type="evidence" value="ECO:0007669"/>
    <property type="project" value="InterPro"/>
</dbReference>
<feature type="region of interest" description="Disordered" evidence="8">
    <location>
        <begin position="111"/>
        <end position="155"/>
    </location>
</feature>
<name>A0A5J5ENF2_9PEZI</name>
<feature type="region of interest" description="Disordered" evidence="8">
    <location>
        <begin position="1"/>
        <end position="24"/>
    </location>
</feature>
<keyword evidence="2" id="KW-0479">Metal-binding</keyword>
<feature type="region of interest" description="Disordered" evidence="8">
    <location>
        <begin position="669"/>
        <end position="697"/>
    </location>
</feature>
<gene>
    <name evidence="10" type="ORF">FN846DRAFT_893055</name>
</gene>
<dbReference type="SMART" id="SM00906">
    <property type="entry name" value="Fungal_trans"/>
    <property type="match status" value="1"/>
</dbReference>
<sequence>MSAGTAAGAEEHIEDATSGNEKLSARNPACDLCREKKVRCGREKPRCQNCIVWKANCTYSERQKRDNEASRNAQRFEEVNERLDRIESTMARLLAVIESAQLRSPATIMSEASASPSGSSSAGAAAAAAAAARSRNRTKSEEDRPTKNQLVADKQGDLQYLGPSSLLSFTSEAEKLVEERLKASARVSNDATARAEQNETIGALRKLNIISSKSVNFFPHYGHKELRTGAEGAVMGMPPKEETDMLVNEYFSKIHHWFPIFDEVQFRKDVESFYQNPDVLSKDRAWQACFNNVLLFGLHNQLARMAPEEKLKHDLDGKRVSTFFYNAWSAIDDLEVFLGPRLRNVQALLSASVCAIEVSRPGLCWSLLSQAARTAQAIGLHRNSVPSQFLTKAQCVERRYVFWNIYVMGNLSHAPKFLCADSSYSDKCLSLSFGRSTCLPDYDCDVDLPEPDDLHPFFNNFLALITLAKIHSQIYVRLYSASAAKQAEDERERAIKELDEELRGWWDEWSQIFTPQTVRLIDSFEHIELQFSFHSSMTLVHRMARPGMPSYGWSDEQCLENARSAIRMINDVVAENPEMASSGMLLWLFQYYPFTSFFVLFSAIIRNPSAQSSSSVDYPLMKALVSYLNRMKTKNEGAARLLSIASALTHVAGTFLKNYLKMIKNITRSGPQQKRRREEPSPPPHQPVPVGEGWSQPRNYSEYITGAGFYPAAPIAAQQQTQSRNNLSIPAMSTSSTTVTTPSTENEFEGSVDLQAASFLKWPGHNATLPAVPEPVTTGGGLGMGMGDGDSSMDGTGAATTVPHAAQPASEYDIDLEALMAEPVGFQMQMQEANLRGPLEFDWFRALDSWDGAFGGGS</sequence>
<dbReference type="PANTHER" id="PTHR46910">
    <property type="entry name" value="TRANSCRIPTION FACTOR PDR1"/>
    <property type="match status" value="1"/>
</dbReference>
<feature type="compositionally biased region" description="Low complexity" evidence="8">
    <location>
        <begin position="112"/>
        <end position="133"/>
    </location>
</feature>
<dbReference type="PROSITE" id="PS00463">
    <property type="entry name" value="ZN2_CY6_FUNGAL_1"/>
    <property type="match status" value="1"/>
</dbReference>
<evidence type="ECO:0000256" key="4">
    <source>
        <dbReference type="ARBA" id="ARBA00023125"/>
    </source>
</evidence>
<organism evidence="10 11">
    <name type="scientific">Sphaerosporella brunnea</name>
    <dbReference type="NCBI Taxonomy" id="1250544"/>
    <lineage>
        <taxon>Eukaryota</taxon>
        <taxon>Fungi</taxon>
        <taxon>Dikarya</taxon>
        <taxon>Ascomycota</taxon>
        <taxon>Pezizomycotina</taxon>
        <taxon>Pezizomycetes</taxon>
        <taxon>Pezizales</taxon>
        <taxon>Pyronemataceae</taxon>
        <taxon>Sphaerosporella</taxon>
    </lineage>
</organism>
<evidence type="ECO:0000256" key="7">
    <source>
        <dbReference type="SAM" id="Coils"/>
    </source>
</evidence>
<comment type="subcellular location">
    <subcellularLocation>
        <location evidence="1">Nucleus</location>
    </subcellularLocation>
</comment>
<dbReference type="Pfam" id="PF00172">
    <property type="entry name" value="Zn_clus"/>
    <property type="match status" value="1"/>
</dbReference>
<evidence type="ECO:0000256" key="2">
    <source>
        <dbReference type="ARBA" id="ARBA00022723"/>
    </source>
</evidence>
<evidence type="ECO:0000256" key="1">
    <source>
        <dbReference type="ARBA" id="ARBA00004123"/>
    </source>
</evidence>
<dbReference type="GO" id="GO:0000981">
    <property type="term" value="F:DNA-binding transcription factor activity, RNA polymerase II-specific"/>
    <property type="evidence" value="ECO:0007669"/>
    <property type="project" value="InterPro"/>
</dbReference>
<dbReference type="PANTHER" id="PTHR46910:SF37">
    <property type="entry name" value="ZN(II)2CYS6 TRANSCRIPTION FACTOR (EUROFUNG)"/>
    <property type="match status" value="1"/>
</dbReference>
<keyword evidence="3" id="KW-0805">Transcription regulation</keyword>
<dbReference type="EMBL" id="VXIS01000198">
    <property type="protein sequence ID" value="KAA8897468.1"/>
    <property type="molecule type" value="Genomic_DNA"/>
</dbReference>
<dbReference type="InterPro" id="IPR007219">
    <property type="entry name" value="XnlR_reg_dom"/>
</dbReference>
<keyword evidence="7" id="KW-0175">Coiled coil</keyword>
<dbReference type="PROSITE" id="PS50048">
    <property type="entry name" value="ZN2_CY6_FUNGAL_2"/>
    <property type="match status" value="1"/>
</dbReference>
<dbReference type="GO" id="GO:0005634">
    <property type="term" value="C:nucleus"/>
    <property type="evidence" value="ECO:0007669"/>
    <property type="project" value="UniProtKB-SubCell"/>
</dbReference>
<dbReference type="GO" id="GO:0003677">
    <property type="term" value="F:DNA binding"/>
    <property type="evidence" value="ECO:0007669"/>
    <property type="project" value="UniProtKB-KW"/>
</dbReference>
<dbReference type="InParanoid" id="A0A5J5ENF2"/>
<dbReference type="Proteomes" id="UP000326924">
    <property type="component" value="Unassembled WGS sequence"/>
</dbReference>
<evidence type="ECO:0000256" key="5">
    <source>
        <dbReference type="ARBA" id="ARBA00023163"/>
    </source>
</evidence>
<evidence type="ECO:0000313" key="10">
    <source>
        <dbReference type="EMBL" id="KAA8897468.1"/>
    </source>
</evidence>
<evidence type="ECO:0000256" key="3">
    <source>
        <dbReference type="ARBA" id="ARBA00023015"/>
    </source>
</evidence>
<protein>
    <recommendedName>
        <fullName evidence="9">Zn(2)-C6 fungal-type domain-containing protein</fullName>
    </recommendedName>
</protein>
<dbReference type="Pfam" id="PF04082">
    <property type="entry name" value="Fungal_trans"/>
    <property type="match status" value="1"/>
</dbReference>
<dbReference type="InterPro" id="IPR050987">
    <property type="entry name" value="AtrR-like"/>
</dbReference>
<keyword evidence="4" id="KW-0238">DNA-binding</keyword>
<keyword evidence="5" id="KW-0804">Transcription</keyword>
<comment type="caution">
    <text evidence="10">The sequence shown here is derived from an EMBL/GenBank/DDBJ whole genome shotgun (WGS) entry which is preliminary data.</text>
</comment>
<dbReference type="AlphaFoldDB" id="A0A5J5ENF2"/>
<dbReference type="GO" id="GO:0006351">
    <property type="term" value="P:DNA-templated transcription"/>
    <property type="evidence" value="ECO:0007669"/>
    <property type="project" value="InterPro"/>
</dbReference>
<dbReference type="InterPro" id="IPR001138">
    <property type="entry name" value="Zn2Cys6_DnaBD"/>
</dbReference>
<proteinExistence type="predicted"/>
<evidence type="ECO:0000256" key="6">
    <source>
        <dbReference type="ARBA" id="ARBA00023242"/>
    </source>
</evidence>
<feature type="coiled-coil region" evidence="7">
    <location>
        <begin position="76"/>
        <end position="103"/>
    </location>
</feature>
<dbReference type="Gene3D" id="4.10.240.10">
    <property type="entry name" value="Zn(2)-C6 fungal-type DNA-binding domain"/>
    <property type="match status" value="1"/>
</dbReference>
<dbReference type="InterPro" id="IPR036864">
    <property type="entry name" value="Zn2-C6_fun-type_DNA-bd_sf"/>
</dbReference>
<dbReference type="CDD" id="cd12148">
    <property type="entry name" value="fungal_TF_MHR"/>
    <property type="match status" value="1"/>
</dbReference>
<feature type="domain" description="Zn(2)-C6 fungal-type" evidence="9">
    <location>
        <begin position="29"/>
        <end position="59"/>
    </location>
</feature>
<keyword evidence="11" id="KW-1185">Reference proteome</keyword>
<dbReference type="SMART" id="SM00066">
    <property type="entry name" value="GAL4"/>
    <property type="match status" value="1"/>
</dbReference>